<evidence type="ECO:0000313" key="4">
    <source>
        <dbReference type="Proteomes" id="UP000193560"/>
    </source>
</evidence>
<comment type="caution">
    <text evidence="3">The sequence shown here is derived from an EMBL/GenBank/DDBJ whole genome shotgun (WGS) entry which is preliminary data.</text>
</comment>
<evidence type="ECO:0000256" key="2">
    <source>
        <dbReference type="SAM" id="SignalP"/>
    </source>
</evidence>
<dbReference type="AlphaFoldDB" id="A0A1X2IWT0"/>
<protein>
    <submittedName>
        <fullName evidence="3">Uncharacterized protein</fullName>
    </submittedName>
</protein>
<evidence type="ECO:0000256" key="1">
    <source>
        <dbReference type="SAM" id="MobiDB-lite"/>
    </source>
</evidence>
<sequence>MFLLIALQLMSIKDECADRFDDFPATNAFDKSFMDISQLILAYVKHQHQFTMTQQAQVYLFLDAFVLKKVSGPTNNPLPIKKGLLSDLAQNKKPLSKKEKPEIKTNIINHVKTSASSLANSGTRKQQQQEIEANIIDQVKTSAPSLADSGTRKRQQQEQSHPVLKHQRKNGQTNDFSERSPTTIGKLCKTPCDINTGQQIKRKRDHHSLEPSQQKRQKRQQQQHVIGSNVFISTDLNNATTLDLLHYHIKTETVKPMIWEKTNLNLVHAF</sequence>
<gene>
    <name evidence="3" type="ORF">BCR42DRAFT_136996</name>
</gene>
<reference evidence="3 4" key="1">
    <citation type="submission" date="2016-07" db="EMBL/GenBank/DDBJ databases">
        <title>Pervasive Adenine N6-methylation of Active Genes in Fungi.</title>
        <authorList>
            <consortium name="DOE Joint Genome Institute"/>
            <person name="Mondo S.J."/>
            <person name="Dannebaum R.O."/>
            <person name="Kuo R.C."/>
            <person name="Labutti K."/>
            <person name="Haridas S."/>
            <person name="Kuo A."/>
            <person name="Salamov A."/>
            <person name="Ahrendt S.R."/>
            <person name="Lipzen A."/>
            <person name="Sullivan W."/>
            <person name="Andreopoulos W.B."/>
            <person name="Clum A."/>
            <person name="Lindquist E."/>
            <person name="Daum C."/>
            <person name="Ramamoorthy G.K."/>
            <person name="Gryganskyi A."/>
            <person name="Culley D."/>
            <person name="Magnuson J.K."/>
            <person name="James T.Y."/>
            <person name="O'Malley M.A."/>
            <person name="Stajich J.E."/>
            <person name="Spatafora J.W."/>
            <person name="Visel A."/>
            <person name="Grigoriev I.V."/>
        </authorList>
    </citation>
    <scope>NUCLEOTIDE SEQUENCE [LARGE SCALE GENOMIC DNA]</scope>
    <source>
        <strain evidence="3 4">NRRL 1336</strain>
    </source>
</reference>
<evidence type="ECO:0000313" key="3">
    <source>
        <dbReference type="EMBL" id="ORZ23497.1"/>
    </source>
</evidence>
<name>A0A1X2IWT0_9FUNG</name>
<keyword evidence="4" id="KW-1185">Reference proteome</keyword>
<keyword evidence="2" id="KW-0732">Signal</keyword>
<feature type="signal peptide" evidence="2">
    <location>
        <begin position="1"/>
        <end position="17"/>
    </location>
</feature>
<proteinExistence type="predicted"/>
<feature type="compositionally biased region" description="Polar residues" evidence="1">
    <location>
        <begin position="170"/>
        <end position="183"/>
    </location>
</feature>
<feature type="chain" id="PRO_5012371825" evidence="2">
    <location>
        <begin position="18"/>
        <end position="270"/>
    </location>
</feature>
<dbReference type="Proteomes" id="UP000193560">
    <property type="component" value="Unassembled WGS sequence"/>
</dbReference>
<organism evidence="3 4">
    <name type="scientific">Absidia repens</name>
    <dbReference type="NCBI Taxonomy" id="90262"/>
    <lineage>
        <taxon>Eukaryota</taxon>
        <taxon>Fungi</taxon>
        <taxon>Fungi incertae sedis</taxon>
        <taxon>Mucoromycota</taxon>
        <taxon>Mucoromycotina</taxon>
        <taxon>Mucoromycetes</taxon>
        <taxon>Mucorales</taxon>
        <taxon>Cunninghamellaceae</taxon>
        <taxon>Absidia</taxon>
    </lineage>
</organism>
<accession>A0A1X2IWT0</accession>
<feature type="region of interest" description="Disordered" evidence="1">
    <location>
        <begin position="136"/>
        <end position="224"/>
    </location>
</feature>
<dbReference type="EMBL" id="MCGE01000003">
    <property type="protein sequence ID" value="ORZ23497.1"/>
    <property type="molecule type" value="Genomic_DNA"/>
</dbReference>